<evidence type="ECO:0000313" key="1">
    <source>
        <dbReference type="EMBL" id="KAJ8112857.1"/>
    </source>
</evidence>
<gene>
    <name evidence="1" type="ORF">OPT61_g4880</name>
</gene>
<dbReference type="Proteomes" id="UP001153331">
    <property type="component" value="Unassembled WGS sequence"/>
</dbReference>
<reference evidence="1" key="1">
    <citation type="submission" date="2022-11" db="EMBL/GenBank/DDBJ databases">
        <title>Genome Sequence of Boeremia exigua.</title>
        <authorList>
            <person name="Buettner E."/>
        </authorList>
    </citation>
    <scope>NUCLEOTIDE SEQUENCE</scope>
    <source>
        <strain evidence="1">CU02</strain>
    </source>
</reference>
<name>A0ACC2ICM2_9PLEO</name>
<proteinExistence type="predicted"/>
<comment type="caution">
    <text evidence="1">The sequence shown here is derived from an EMBL/GenBank/DDBJ whole genome shotgun (WGS) entry which is preliminary data.</text>
</comment>
<protein>
    <submittedName>
        <fullName evidence="1">Uncharacterized protein</fullName>
    </submittedName>
</protein>
<keyword evidence="2" id="KW-1185">Reference proteome</keyword>
<evidence type="ECO:0000313" key="2">
    <source>
        <dbReference type="Proteomes" id="UP001153331"/>
    </source>
</evidence>
<sequence>MAPTPPLLEAAVSPIERLPPELLDRIFLHVVNDITLLNTETLDRDIIDRLRTALKTGISTTVQALRFRLACRRFCYASWRAFGKVVSMTMFDIRSKESMRNFQAIAEQPALAPWVKAINFTCITASVQWPQIEVPNPEFKMELYKVQQEEESWFPEGFSTFDFSSPVDDDDKVIGALTHILARSLQQLPNVQEVTYFWDGVLLPQRLAKVLEAIPNSCGSNPERNLSAGYEADAPYLGLNIFIRALLDAGTKPHVLDLALQLGDSHAFFINLTSDDLGEVFQRVELLTLRDRYYPFEESIHKNDTESRVCLTKHLFPALRSLTVDYNGWELEPAISFPPKDNLPELSDITICNGDAMIPYFGPFLEHYGRHIQNFCIVNSEMDDPEAMLHVTWGMSLEVLRVYEEPNAFWERRIETVCRGERSTEDFTDRLAAVARKVVLEPPKFKEYMDVVYGPS</sequence>
<dbReference type="EMBL" id="JAPHNI010000293">
    <property type="protein sequence ID" value="KAJ8112857.1"/>
    <property type="molecule type" value="Genomic_DNA"/>
</dbReference>
<organism evidence="1 2">
    <name type="scientific">Boeremia exigua</name>
    <dbReference type="NCBI Taxonomy" id="749465"/>
    <lineage>
        <taxon>Eukaryota</taxon>
        <taxon>Fungi</taxon>
        <taxon>Dikarya</taxon>
        <taxon>Ascomycota</taxon>
        <taxon>Pezizomycotina</taxon>
        <taxon>Dothideomycetes</taxon>
        <taxon>Pleosporomycetidae</taxon>
        <taxon>Pleosporales</taxon>
        <taxon>Pleosporineae</taxon>
        <taxon>Didymellaceae</taxon>
        <taxon>Boeremia</taxon>
    </lineage>
</organism>
<accession>A0ACC2ICM2</accession>